<accession>A0A9W6GUD2</accession>
<gene>
    <name evidence="2" type="ORF">LMG27198_22600</name>
</gene>
<organism evidence="2 3">
    <name type="scientific">Methylocystis echinoides</name>
    <dbReference type="NCBI Taxonomy" id="29468"/>
    <lineage>
        <taxon>Bacteria</taxon>
        <taxon>Pseudomonadati</taxon>
        <taxon>Pseudomonadota</taxon>
        <taxon>Alphaproteobacteria</taxon>
        <taxon>Hyphomicrobiales</taxon>
        <taxon>Methylocystaceae</taxon>
        <taxon>Methylocystis</taxon>
    </lineage>
</organism>
<dbReference type="Proteomes" id="UP001144323">
    <property type="component" value="Unassembled WGS sequence"/>
</dbReference>
<name>A0A9W6GUD2_9HYPH</name>
<sequence>MNVRPNHGVFAHENAALDAVVARLRDALDPREIWLFGSRARGESRADSDFDLLVVAKRGGVFGSDDYEMVDAPLNGSGVGCDIVPCSAEDFEDGAALPTSFVSRILREGRKLYDAGSP</sequence>
<comment type="caution">
    <text evidence="2">The sequence shown here is derived from an EMBL/GenBank/DDBJ whole genome shotgun (WGS) entry which is preliminary data.</text>
</comment>
<dbReference type="AlphaFoldDB" id="A0A9W6GUD2"/>
<evidence type="ECO:0000259" key="1">
    <source>
        <dbReference type="Pfam" id="PF01909"/>
    </source>
</evidence>
<evidence type="ECO:0000313" key="3">
    <source>
        <dbReference type="Proteomes" id="UP001144323"/>
    </source>
</evidence>
<dbReference type="PANTHER" id="PTHR33933">
    <property type="entry name" value="NUCLEOTIDYLTRANSFERASE"/>
    <property type="match status" value="1"/>
</dbReference>
<protein>
    <recommendedName>
        <fullName evidence="1">Polymerase nucleotidyl transferase domain-containing protein</fullName>
    </recommendedName>
</protein>
<feature type="domain" description="Polymerase nucleotidyl transferase" evidence="1">
    <location>
        <begin position="23"/>
        <end position="110"/>
    </location>
</feature>
<dbReference type="GO" id="GO:0016779">
    <property type="term" value="F:nucleotidyltransferase activity"/>
    <property type="evidence" value="ECO:0007669"/>
    <property type="project" value="InterPro"/>
</dbReference>
<keyword evidence="3" id="KW-1185">Reference proteome</keyword>
<reference evidence="2" key="1">
    <citation type="journal article" date="2023" name="Int. J. Syst. Evol. Microbiol.">
        <title>Methylocystis iwaonis sp. nov., a type II methane-oxidizing bacterium from surface soil of a rice paddy field in Japan, and emended description of the genus Methylocystis (ex Whittenbury et al. 1970) Bowman et al. 1993.</title>
        <authorList>
            <person name="Kaise H."/>
            <person name="Sawadogo J.B."/>
            <person name="Alam M.S."/>
            <person name="Ueno C."/>
            <person name="Dianou D."/>
            <person name="Shinjo R."/>
            <person name="Asakawa S."/>
        </authorList>
    </citation>
    <scope>NUCLEOTIDE SEQUENCE</scope>
    <source>
        <strain evidence="2">LMG27198</strain>
    </source>
</reference>
<dbReference type="RefSeq" id="WP_281802973.1">
    <property type="nucleotide sequence ID" value="NZ_BSEC01000001.1"/>
</dbReference>
<dbReference type="Pfam" id="PF01909">
    <property type="entry name" value="NTP_transf_2"/>
    <property type="match status" value="1"/>
</dbReference>
<dbReference type="InterPro" id="IPR043519">
    <property type="entry name" value="NT_sf"/>
</dbReference>
<dbReference type="PANTHER" id="PTHR33933:SF3">
    <property type="entry name" value="PROTEIN ADENYLYLTRANSFERASE MJ0604-RELATED"/>
    <property type="match status" value="1"/>
</dbReference>
<evidence type="ECO:0000313" key="2">
    <source>
        <dbReference type="EMBL" id="GLI93268.1"/>
    </source>
</evidence>
<dbReference type="CDD" id="cd05403">
    <property type="entry name" value="NT_KNTase_like"/>
    <property type="match status" value="1"/>
</dbReference>
<dbReference type="EMBL" id="BSEC01000001">
    <property type="protein sequence ID" value="GLI93268.1"/>
    <property type="molecule type" value="Genomic_DNA"/>
</dbReference>
<proteinExistence type="predicted"/>
<dbReference type="InterPro" id="IPR052548">
    <property type="entry name" value="Type_VII_TA_antitoxin"/>
</dbReference>
<dbReference type="SUPFAM" id="SSF81301">
    <property type="entry name" value="Nucleotidyltransferase"/>
    <property type="match status" value="1"/>
</dbReference>
<dbReference type="InterPro" id="IPR002934">
    <property type="entry name" value="Polymerase_NTP_transf_dom"/>
</dbReference>
<dbReference type="Gene3D" id="3.30.460.10">
    <property type="entry name" value="Beta Polymerase, domain 2"/>
    <property type="match status" value="1"/>
</dbReference>